<reference evidence="1" key="1">
    <citation type="submission" date="2019-12" db="EMBL/GenBank/DDBJ databases">
        <title>Genome sequencing and annotation of Brassica cretica.</title>
        <authorList>
            <person name="Studholme D.J."/>
            <person name="Sarris P.F."/>
        </authorList>
    </citation>
    <scope>NUCLEOTIDE SEQUENCE</scope>
    <source>
        <strain evidence="1">PFS-102/07</strain>
        <tissue evidence="1">Leaf</tissue>
    </source>
</reference>
<name>A0A8S9KAL6_BRACR</name>
<comment type="caution">
    <text evidence="1">The sequence shown here is derived from an EMBL/GenBank/DDBJ whole genome shotgun (WGS) entry which is preliminary data.</text>
</comment>
<proteinExistence type="predicted"/>
<dbReference type="EMBL" id="QGKY02000164">
    <property type="protein sequence ID" value="KAF2592120.1"/>
    <property type="molecule type" value="Genomic_DNA"/>
</dbReference>
<protein>
    <submittedName>
        <fullName evidence="1">Uncharacterized protein</fullName>
    </submittedName>
</protein>
<dbReference type="AlphaFoldDB" id="A0A8S9KAL6"/>
<evidence type="ECO:0000313" key="1">
    <source>
        <dbReference type="EMBL" id="KAF2592120.1"/>
    </source>
</evidence>
<gene>
    <name evidence="1" type="ORF">F2Q70_00044490</name>
</gene>
<accession>A0A8S9KAL6</accession>
<organism evidence="1">
    <name type="scientific">Brassica cretica</name>
    <name type="common">Mustard</name>
    <dbReference type="NCBI Taxonomy" id="69181"/>
    <lineage>
        <taxon>Eukaryota</taxon>
        <taxon>Viridiplantae</taxon>
        <taxon>Streptophyta</taxon>
        <taxon>Embryophyta</taxon>
        <taxon>Tracheophyta</taxon>
        <taxon>Spermatophyta</taxon>
        <taxon>Magnoliopsida</taxon>
        <taxon>eudicotyledons</taxon>
        <taxon>Gunneridae</taxon>
        <taxon>Pentapetalae</taxon>
        <taxon>rosids</taxon>
        <taxon>malvids</taxon>
        <taxon>Brassicales</taxon>
        <taxon>Brassicaceae</taxon>
        <taxon>Brassiceae</taxon>
        <taxon>Brassica</taxon>
    </lineage>
</organism>
<sequence>MLGCWWFRCGSYGLLEFLDTFELQEGGAEVAVCGDWCLGLRPALVRRFSPLWCGPIVVCCELRVLAGVFALCRWQGFMVRSYFGGECLGKPILPARDSCYN</sequence>